<dbReference type="RefSeq" id="WP_273941352.1">
    <property type="nucleotide sequence ID" value="NZ_CP097263.1"/>
</dbReference>
<accession>A0ABV6MRK8</accession>
<comment type="subcellular location">
    <subcellularLocation>
        <location evidence="2">Gas vesicle</location>
    </subcellularLocation>
</comment>
<comment type="caution">
    <text evidence="4">The sequence shown here is derived from an EMBL/GenBank/DDBJ whole genome shotgun (WGS) entry which is preliminary data.</text>
</comment>
<name>A0ABV6MRK8_9PSEU</name>
<proteinExistence type="inferred from homology"/>
<evidence type="ECO:0000256" key="1">
    <source>
        <dbReference type="ARBA" id="ARBA00022987"/>
    </source>
</evidence>
<evidence type="ECO:0000256" key="3">
    <source>
        <dbReference type="ARBA" id="ARBA00035643"/>
    </source>
</evidence>
<keyword evidence="5" id="KW-1185">Reference proteome</keyword>
<dbReference type="PANTHER" id="PTHR36852:SF1">
    <property type="entry name" value="PROTEIN GVPL 2"/>
    <property type="match status" value="1"/>
</dbReference>
<dbReference type="EMBL" id="JBHLUD010000004">
    <property type="protein sequence ID" value="MFC0542946.1"/>
    <property type="molecule type" value="Genomic_DNA"/>
</dbReference>
<keyword evidence="1" id="KW-0304">Gas vesicle</keyword>
<evidence type="ECO:0000313" key="4">
    <source>
        <dbReference type="EMBL" id="MFC0542946.1"/>
    </source>
</evidence>
<dbReference type="Proteomes" id="UP001589810">
    <property type="component" value="Unassembled WGS sequence"/>
</dbReference>
<evidence type="ECO:0000256" key="2">
    <source>
        <dbReference type="ARBA" id="ARBA00035108"/>
    </source>
</evidence>
<gene>
    <name evidence="4" type="ORF">ACFFH7_15715</name>
</gene>
<dbReference type="InterPro" id="IPR009430">
    <property type="entry name" value="GvpL/GvpF"/>
</dbReference>
<comment type="similarity">
    <text evidence="3">Belongs to the gas vesicle GvpF/GvpL family.</text>
</comment>
<evidence type="ECO:0000313" key="5">
    <source>
        <dbReference type="Proteomes" id="UP001589810"/>
    </source>
</evidence>
<dbReference type="PANTHER" id="PTHR36852">
    <property type="entry name" value="PROTEIN GVPL 2"/>
    <property type="match status" value="1"/>
</dbReference>
<reference evidence="4 5" key="1">
    <citation type="submission" date="2024-09" db="EMBL/GenBank/DDBJ databases">
        <authorList>
            <person name="Sun Q."/>
            <person name="Mori K."/>
        </authorList>
    </citation>
    <scope>NUCLEOTIDE SEQUENCE [LARGE SCALE GENOMIC DNA]</scope>
    <source>
        <strain evidence="4 5">TBRC 1432</strain>
    </source>
</reference>
<protein>
    <submittedName>
        <fullName evidence="4">GvpL/GvpF family gas vesicle protein</fullName>
    </submittedName>
</protein>
<sequence length="222" mass="23914">MTLLLYGIVRADHRLPAGLRAVVRDDLAVVVSDLGAAEPTAEDARSHLDVLCGLIETGPVLPLRFASTAADDDSVRDNAVIADPAAVRHELDRLTGMAEVHVQLTFDETTVLNALLAEDPALARAVVGFDATVERGRRIADRVDAWTARQADALLRPIADDLVRLADNDNGEQRWALLVRHDELDRLADAIGALPVTAGAIGPLPPYNFVSLPVKPVSRWGF</sequence>
<dbReference type="Pfam" id="PF06386">
    <property type="entry name" value="GvpL_GvpF"/>
    <property type="match status" value="1"/>
</dbReference>
<organism evidence="4 5">
    <name type="scientific">Kutzneria chonburiensis</name>
    <dbReference type="NCBI Taxonomy" id="1483604"/>
    <lineage>
        <taxon>Bacteria</taxon>
        <taxon>Bacillati</taxon>
        <taxon>Actinomycetota</taxon>
        <taxon>Actinomycetes</taxon>
        <taxon>Pseudonocardiales</taxon>
        <taxon>Pseudonocardiaceae</taxon>
        <taxon>Kutzneria</taxon>
    </lineage>
</organism>